<dbReference type="Proteomes" id="UP001230328">
    <property type="component" value="Unassembled WGS sequence"/>
</dbReference>
<keyword evidence="6" id="KW-1185">Reference proteome</keyword>
<dbReference type="SUPFAM" id="SSF52540">
    <property type="entry name" value="P-loop containing nucleoside triphosphate hydrolases"/>
    <property type="match status" value="1"/>
</dbReference>
<accession>A0ABU0T6R7</accession>
<keyword evidence="5" id="KW-0675">Receptor</keyword>
<keyword evidence="3" id="KW-0378">Hydrolase</keyword>
<gene>
    <name evidence="5" type="ORF">QF035_009069</name>
</gene>
<sequence length="206" mass="22328">MTNQRPADALPGVGRAVVKILVAGGFGVGKTTLIRAVSEITPLTTEEALTQASTPTDSLQGVENKTTTTVALDFGRITFDVPQPIEMFLFGTPGQSRFRPIWDDLASGAIGAVVLADTRRLETSFDAVTHFETRNIPFVVAVNEFEDDPERYPADEIRHALRLDDGVPVLTCDARRDRSAARVLIALVDHALSTRFAKTAALDLHS</sequence>
<dbReference type="Gene3D" id="3.40.50.300">
    <property type="entry name" value="P-loop containing nucleotide triphosphate hydrolases"/>
    <property type="match status" value="1"/>
</dbReference>
<evidence type="ECO:0000256" key="4">
    <source>
        <dbReference type="ARBA" id="ARBA00023134"/>
    </source>
</evidence>
<dbReference type="InterPro" id="IPR004130">
    <property type="entry name" value="Gpn"/>
</dbReference>
<protein>
    <submittedName>
        <fullName evidence="5">Signal recognition particle receptor subunit beta</fullName>
    </submittedName>
</protein>
<evidence type="ECO:0000313" key="6">
    <source>
        <dbReference type="Proteomes" id="UP001230328"/>
    </source>
</evidence>
<proteinExistence type="inferred from homology"/>
<comment type="similarity">
    <text evidence="1">Belongs to the GPN-loop GTPase family.</text>
</comment>
<comment type="caution">
    <text evidence="5">The sequence shown here is derived from an EMBL/GenBank/DDBJ whole genome shotgun (WGS) entry which is preliminary data.</text>
</comment>
<dbReference type="CDD" id="cd00882">
    <property type="entry name" value="Ras_like_GTPase"/>
    <property type="match status" value="1"/>
</dbReference>
<keyword evidence="2" id="KW-0547">Nucleotide-binding</keyword>
<name>A0ABU0T6R7_9ACTN</name>
<dbReference type="InterPro" id="IPR027417">
    <property type="entry name" value="P-loop_NTPase"/>
</dbReference>
<evidence type="ECO:0000256" key="3">
    <source>
        <dbReference type="ARBA" id="ARBA00022801"/>
    </source>
</evidence>
<evidence type="ECO:0000313" key="5">
    <source>
        <dbReference type="EMBL" id="MDQ1031487.1"/>
    </source>
</evidence>
<dbReference type="PANTHER" id="PTHR42708">
    <property type="entry name" value="ATP/GTP-BINDING PROTEIN-RELATED"/>
    <property type="match status" value="1"/>
</dbReference>
<dbReference type="InterPro" id="IPR052705">
    <property type="entry name" value="Gliding_Motility_GTPase"/>
</dbReference>
<keyword evidence="4" id="KW-0342">GTP-binding</keyword>
<dbReference type="EMBL" id="JAUSZI010000002">
    <property type="protein sequence ID" value="MDQ1031487.1"/>
    <property type="molecule type" value="Genomic_DNA"/>
</dbReference>
<dbReference type="PANTHER" id="PTHR42708:SF1">
    <property type="entry name" value="GLIDING MOTILITY PROTEIN MGLA"/>
    <property type="match status" value="1"/>
</dbReference>
<evidence type="ECO:0000256" key="2">
    <source>
        <dbReference type="ARBA" id="ARBA00022741"/>
    </source>
</evidence>
<dbReference type="Pfam" id="PF03029">
    <property type="entry name" value="ATP_bind_1"/>
    <property type="match status" value="1"/>
</dbReference>
<evidence type="ECO:0000256" key="1">
    <source>
        <dbReference type="ARBA" id="ARBA00005290"/>
    </source>
</evidence>
<organism evidence="5 6">
    <name type="scientific">Streptomyces umbrinus</name>
    <dbReference type="NCBI Taxonomy" id="67370"/>
    <lineage>
        <taxon>Bacteria</taxon>
        <taxon>Bacillati</taxon>
        <taxon>Actinomycetota</taxon>
        <taxon>Actinomycetes</taxon>
        <taxon>Kitasatosporales</taxon>
        <taxon>Streptomycetaceae</taxon>
        <taxon>Streptomyces</taxon>
        <taxon>Streptomyces phaeochromogenes group</taxon>
    </lineage>
</organism>
<reference evidence="5 6" key="1">
    <citation type="submission" date="2023-07" db="EMBL/GenBank/DDBJ databases">
        <title>Comparative genomics of wheat-associated soil bacteria to identify genetic determinants of phenazine resistance.</title>
        <authorList>
            <person name="Mouncey N."/>
        </authorList>
    </citation>
    <scope>NUCLEOTIDE SEQUENCE [LARGE SCALE GENOMIC DNA]</scope>
    <source>
        <strain evidence="5 6">V2I4</strain>
    </source>
</reference>
<dbReference type="RefSeq" id="WP_307527674.1">
    <property type="nucleotide sequence ID" value="NZ_JAUSZI010000002.1"/>
</dbReference>